<keyword evidence="3" id="KW-1185">Reference proteome</keyword>
<dbReference type="Proteomes" id="UP000092651">
    <property type="component" value="Unassembled WGS sequence"/>
</dbReference>
<comment type="caution">
    <text evidence="2">The sequence shown here is derived from an EMBL/GenBank/DDBJ whole genome shotgun (WGS) entry which is preliminary data.</text>
</comment>
<feature type="signal peptide" evidence="1">
    <location>
        <begin position="1"/>
        <end position="19"/>
    </location>
</feature>
<dbReference type="AlphaFoldDB" id="A0A1B8ZBZ5"/>
<reference evidence="2 3" key="1">
    <citation type="submission" date="2016-07" db="EMBL/GenBank/DDBJ databases">
        <authorList>
            <person name="Jeong J.-J."/>
            <person name="Kim D.W."/>
            <person name="Sang M.K."/>
            <person name="Choi I.-G."/>
            <person name="Kim K.D."/>
        </authorList>
    </citation>
    <scope>NUCLEOTIDE SEQUENCE [LARGE SCALE GENOMIC DNA]</scope>
    <source>
        <strain evidence="2 3">UTM-3</strain>
    </source>
</reference>
<dbReference type="OrthoDB" id="1242646at2"/>
<gene>
    <name evidence="2" type="ORF">BBI01_18225</name>
</gene>
<evidence type="ECO:0000256" key="1">
    <source>
        <dbReference type="SAM" id="SignalP"/>
    </source>
</evidence>
<name>A0A1B8ZBZ5_9FLAO</name>
<keyword evidence="1" id="KW-0732">Signal</keyword>
<organism evidence="2 3">
    <name type="scientific">Chryseobacterium artocarpi</name>
    <dbReference type="NCBI Taxonomy" id="1414727"/>
    <lineage>
        <taxon>Bacteria</taxon>
        <taxon>Pseudomonadati</taxon>
        <taxon>Bacteroidota</taxon>
        <taxon>Flavobacteriia</taxon>
        <taxon>Flavobacteriales</taxon>
        <taxon>Weeksellaceae</taxon>
        <taxon>Chryseobacterium group</taxon>
        <taxon>Chryseobacterium</taxon>
    </lineage>
</organism>
<dbReference type="EMBL" id="MAYH01000048">
    <property type="protein sequence ID" value="OCA69141.1"/>
    <property type="molecule type" value="Genomic_DNA"/>
</dbReference>
<sequence>MRNKFLLLLFIAFSAYTYSQVGINTSSPETTFEVVGKGDDLSHYDGILPPRISGNQLSKKTYTSSKKGTVIFVTNPPTVLAGQVINILEAGLYYFDGNNWQSLSKDTDPIEYYISLRLDSESTSALAAESKWSEPRDQWGNINNYKTSTKYYTVGTKNYGDLKGFITFRKIQGIVNVRFQIYRPYGAGSVSENVFINIGDIFSDIGYIPNQIVLLHNENSTQYFPALLENFSLQIPFSSMNLISASSYTYGEVQGYSNWRKPYLK</sequence>
<feature type="chain" id="PRO_5008620354" evidence="1">
    <location>
        <begin position="20"/>
        <end position="265"/>
    </location>
</feature>
<accession>A0A1B8ZBZ5</accession>
<proteinExistence type="predicted"/>
<dbReference type="RefSeq" id="WP_065396240.1">
    <property type="nucleotide sequence ID" value="NZ_MAYH01000048.1"/>
</dbReference>
<evidence type="ECO:0000313" key="2">
    <source>
        <dbReference type="EMBL" id="OCA69141.1"/>
    </source>
</evidence>
<protein>
    <submittedName>
        <fullName evidence="2">Uncharacterized protein</fullName>
    </submittedName>
</protein>
<evidence type="ECO:0000313" key="3">
    <source>
        <dbReference type="Proteomes" id="UP000092651"/>
    </source>
</evidence>